<dbReference type="Proteomes" id="UP000064249">
    <property type="component" value="Unassembled WGS sequence"/>
</dbReference>
<proteinExistence type="predicted"/>
<feature type="transmembrane region" description="Helical" evidence="1">
    <location>
        <begin position="14"/>
        <end position="32"/>
    </location>
</feature>
<organism evidence="2 3">
    <name type="scientific">Anaerolinea thermophila</name>
    <dbReference type="NCBI Taxonomy" id="167964"/>
    <lineage>
        <taxon>Bacteria</taxon>
        <taxon>Bacillati</taxon>
        <taxon>Chloroflexota</taxon>
        <taxon>Anaerolineae</taxon>
        <taxon>Anaerolineales</taxon>
        <taxon>Anaerolineaceae</taxon>
        <taxon>Anaerolinea</taxon>
    </lineage>
</organism>
<dbReference type="AlphaFoldDB" id="A0A101FY72"/>
<evidence type="ECO:0000313" key="2">
    <source>
        <dbReference type="EMBL" id="KUK46559.1"/>
    </source>
</evidence>
<evidence type="ECO:0000256" key="1">
    <source>
        <dbReference type="SAM" id="Phobius"/>
    </source>
</evidence>
<sequence length="227" mass="25085">MVELLQFLKEYEGGIYLVLLVVALVLGGRLYTAMQEKKKSAFSLEREVIQKKINSTIAFLVVIGVLFVGQILLVSVASVRYPGLYTLRTPTVGELPTPTDMFQAMLQMEETPEGLEQTQTAVALTGCIPGQIEWLSPLSGDEVTGSVPLSGTINVPNMGFYKYEYRLKGREDWIPIAAGNKVVVESELGGSWNTEQLQPGLYELRIVVSDNQNNLFQPCVIEVKVVL</sequence>
<accession>A0A101FY72</accession>
<reference evidence="2 3" key="1">
    <citation type="journal article" date="2015" name="MBio">
        <title>Genome-Resolved Metagenomic Analysis Reveals Roles for Candidate Phyla and Other Microbial Community Members in Biogeochemical Transformations in Oil Reservoirs.</title>
        <authorList>
            <person name="Hu P."/>
            <person name="Tom L."/>
            <person name="Singh A."/>
            <person name="Thomas B.C."/>
            <person name="Baker B.J."/>
            <person name="Piceno Y.M."/>
            <person name="Andersen G.L."/>
            <person name="Banfield J.F."/>
        </authorList>
    </citation>
    <scope>NUCLEOTIDE SEQUENCE [LARGE SCALE GENOMIC DNA]</scope>
    <source>
        <strain evidence="2">46_16</strain>
    </source>
</reference>
<protein>
    <submittedName>
        <fullName evidence="2">Uncharacterized protein</fullName>
    </submittedName>
</protein>
<feature type="transmembrane region" description="Helical" evidence="1">
    <location>
        <begin position="53"/>
        <end position="73"/>
    </location>
</feature>
<gene>
    <name evidence="2" type="ORF">XD73_0563</name>
</gene>
<name>A0A101FY72_9CHLR</name>
<comment type="caution">
    <text evidence="2">The sequence shown here is derived from an EMBL/GenBank/DDBJ whole genome shotgun (WGS) entry which is preliminary data.</text>
</comment>
<keyword evidence="1" id="KW-1133">Transmembrane helix</keyword>
<evidence type="ECO:0000313" key="3">
    <source>
        <dbReference type="Proteomes" id="UP000064249"/>
    </source>
</evidence>
<keyword evidence="1" id="KW-0812">Transmembrane</keyword>
<dbReference type="EMBL" id="LGFU01000020">
    <property type="protein sequence ID" value="KUK46559.1"/>
    <property type="molecule type" value="Genomic_DNA"/>
</dbReference>
<keyword evidence="1" id="KW-0472">Membrane</keyword>